<dbReference type="InterPro" id="IPR036390">
    <property type="entry name" value="WH_DNA-bd_sf"/>
</dbReference>
<dbReference type="SMART" id="SM00418">
    <property type="entry name" value="HTH_ARSR"/>
    <property type="match status" value="1"/>
</dbReference>
<organism evidence="2 3">
    <name type="scientific">Massilia arenae</name>
    <dbReference type="NCBI Taxonomy" id="2603288"/>
    <lineage>
        <taxon>Bacteria</taxon>
        <taxon>Pseudomonadati</taxon>
        <taxon>Pseudomonadota</taxon>
        <taxon>Betaproteobacteria</taxon>
        <taxon>Burkholderiales</taxon>
        <taxon>Oxalobacteraceae</taxon>
        <taxon>Telluria group</taxon>
        <taxon>Massilia</taxon>
    </lineage>
</organism>
<name>A0A5C7FZJ9_9BURK</name>
<dbReference type="Proteomes" id="UP000321413">
    <property type="component" value="Unassembled WGS sequence"/>
</dbReference>
<reference evidence="2 3" key="1">
    <citation type="submission" date="2019-08" db="EMBL/GenBank/DDBJ databases">
        <title>Massilia golmudensis sp. nov., isolated from sand in the Qinghai-Tibetan Plateau.</title>
        <authorList>
            <person name="Zhang B."/>
        </authorList>
    </citation>
    <scope>NUCLEOTIDE SEQUENCE [LARGE SCALE GENOMIC DNA]</scope>
    <source>
        <strain evidence="2 3">GEM5</strain>
    </source>
</reference>
<dbReference type="InterPro" id="IPR001845">
    <property type="entry name" value="HTH_ArsR_DNA-bd_dom"/>
</dbReference>
<evidence type="ECO:0000313" key="3">
    <source>
        <dbReference type="Proteomes" id="UP000321413"/>
    </source>
</evidence>
<protein>
    <submittedName>
        <fullName evidence="2">ArsR family transcriptional regulator</fullName>
    </submittedName>
</protein>
<dbReference type="AlphaFoldDB" id="A0A5C7FZJ9"/>
<dbReference type="GO" id="GO:0003700">
    <property type="term" value="F:DNA-binding transcription factor activity"/>
    <property type="evidence" value="ECO:0007669"/>
    <property type="project" value="InterPro"/>
</dbReference>
<evidence type="ECO:0000259" key="1">
    <source>
        <dbReference type="SMART" id="SM00418"/>
    </source>
</evidence>
<gene>
    <name evidence="2" type="ORF">FVD38_24475</name>
</gene>
<dbReference type="InterPro" id="IPR036388">
    <property type="entry name" value="WH-like_DNA-bd_sf"/>
</dbReference>
<dbReference type="CDD" id="cd00090">
    <property type="entry name" value="HTH_ARSR"/>
    <property type="match status" value="1"/>
</dbReference>
<dbReference type="Pfam" id="PF25212">
    <property type="entry name" value="HVO_A0114"/>
    <property type="match status" value="1"/>
</dbReference>
<keyword evidence="3" id="KW-1185">Reference proteome</keyword>
<proteinExistence type="predicted"/>
<dbReference type="SUPFAM" id="SSF46785">
    <property type="entry name" value="Winged helix' DNA-binding domain"/>
    <property type="match status" value="1"/>
</dbReference>
<comment type="caution">
    <text evidence="2">The sequence shown here is derived from an EMBL/GenBank/DDBJ whole genome shotgun (WGS) entry which is preliminary data.</text>
</comment>
<feature type="domain" description="HTH arsR-type" evidence="1">
    <location>
        <begin position="52"/>
        <end position="130"/>
    </location>
</feature>
<dbReference type="InterPro" id="IPR011991">
    <property type="entry name" value="ArsR-like_HTH"/>
</dbReference>
<evidence type="ECO:0000313" key="2">
    <source>
        <dbReference type="EMBL" id="TXF96380.1"/>
    </source>
</evidence>
<dbReference type="EMBL" id="VPFD01000039">
    <property type="protein sequence ID" value="TXF96380.1"/>
    <property type="molecule type" value="Genomic_DNA"/>
</dbReference>
<dbReference type="Gene3D" id="1.10.10.10">
    <property type="entry name" value="Winged helix-like DNA-binding domain superfamily/Winged helix DNA-binding domain"/>
    <property type="match status" value="1"/>
</dbReference>
<accession>A0A5C7FZJ9</accession>
<sequence length="133" mass="14497">MTMSKKITLDDFLNDPDLQERTSKGRDVAKALDARAPSLPHAMTLTSVEFAEFISELTPKRLELLRLALKKTRSISELAAAVSREQSAVSKDIGRLRKLGLVRVEEVSNAGHGRKKMVIPVADSISINASLAG</sequence>